<sequence>IDGGLTLESGSTTDFDLGQAGTEGGSQNDLIKVGGDLTLGGTIDVTADPTSGTTLSEGVYRLFDYSGALSG</sequence>
<accession>A0A2G4REI2</accession>
<reference evidence="2 3" key="1">
    <citation type="submission" date="2017-10" db="EMBL/GenBank/DDBJ databases">
        <title>Genomic analysis of the genus Acetobacter.</title>
        <authorList>
            <person name="Kim K.H."/>
            <person name="Chun B.H."/>
            <person name="Son A.R."/>
            <person name="Jeon C.O."/>
        </authorList>
    </citation>
    <scope>NUCLEOTIDE SEQUENCE [LARGE SCALE GENOMIC DNA]</scope>
    <source>
        <strain evidence="2 3">LHT 2458</strain>
    </source>
</reference>
<evidence type="ECO:0000256" key="1">
    <source>
        <dbReference type="SAM" id="MobiDB-lite"/>
    </source>
</evidence>
<evidence type="ECO:0000313" key="3">
    <source>
        <dbReference type="Proteomes" id="UP000228751"/>
    </source>
</evidence>
<comment type="caution">
    <text evidence="2">The sequence shown here is derived from an EMBL/GenBank/DDBJ whole genome shotgun (WGS) entry which is preliminary data.</text>
</comment>
<evidence type="ECO:0008006" key="4">
    <source>
        <dbReference type="Google" id="ProtNLM"/>
    </source>
</evidence>
<feature type="region of interest" description="Disordered" evidence="1">
    <location>
        <begin position="1"/>
        <end position="26"/>
    </location>
</feature>
<keyword evidence="3" id="KW-1185">Reference proteome</keyword>
<dbReference type="RefSeq" id="WP_208616818.1">
    <property type="nucleotide sequence ID" value="NZ_PEBQ01000104.1"/>
</dbReference>
<protein>
    <recommendedName>
        <fullName evidence="4">Autotransporter outer membrane beta-barrel domain-containing protein</fullName>
    </recommendedName>
</protein>
<proteinExistence type="predicted"/>
<feature type="non-terminal residue" evidence="2">
    <location>
        <position position="1"/>
    </location>
</feature>
<dbReference type="Proteomes" id="UP000228751">
    <property type="component" value="Unassembled WGS sequence"/>
</dbReference>
<feature type="non-terminal residue" evidence="2">
    <location>
        <position position="71"/>
    </location>
</feature>
<evidence type="ECO:0000313" key="2">
    <source>
        <dbReference type="EMBL" id="PHY94155.1"/>
    </source>
</evidence>
<gene>
    <name evidence="2" type="ORF">CSR02_07760</name>
</gene>
<dbReference type="EMBL" id="PEBQ01000104">
    <property type="protein sequence ID" value="PHY94155.1"/>
    <property type="molecule type" value="Genomic_DNA"/>
</dbReference>
<dbReference type="AlphaFoldDB" id="A0A2G4REI2"/>
<organism evidence="2 3">
    <name type="scientific">Acetobacter pomorum</name>
    <dbReference type="NCBI Taxonomy" id="65959"/>
    <lineage>
        <taxon>Bacteria</taxon>
        <taxon>Pseudomonadati</taxon>
        <taxon>Pseudomonadota</taxon>
        <taxon>Alphaproteobacteria</taxon>
        <taxon>Acetobacterales</taxon>
        <taxon>Acetobacteraceae</taxon>
        <taxon>Acetobacter</taxon>
    </lineage>
</organism>
<name>A0A2G4REI2_9PROT</name>